<sequence length="533" mass="60393">MKAYAQVVVFGVILCFLQESSCDYRTNNEIDSNSREIKKMNRKLDVLTNEVRKLKEESPNEGDIFAEYPFPVTLLSARREVTEEGVVYTVRYATDRRVREKVVWEVDDDDDDFSREIISNSIPVYNRGFQETKFLTRNGTHSYVSLYISTETSWLSITLENNGQGNLTTRIETPKMIVEPTSRDLSYEVGENATFTVTTARNEDVNWRGPPGGMPGRRSYITARLVDLDTLTLIPYEISDGMYEKVEERQYFDYVEQVYAINTADYNVSGVVIVFADSMQRDELIAGVTVGRPLMLHPAPQSGPFPPGFMSFDDDRAPTDTENEGGDLVSLCSYHNPTCKLQCTVWGSNLSRIELMKIHPSGRTTPLDYWSYTVRETQYGFFKRVEAAVPSSQHTSHRYQCEAWDSLGQHISRNYTLQPFLKARILEDKSSLVRDGEMMANLTCTVIGDPITNITFDLGYTFKYLENQPPDEIMYAPDGTTVAVKQVVYDDGDEHGSSAESKGVLSLSSCTVTQNVLGRKEYPNTATYFYPSP</sequence>
<name>A0ABM0JUA3_APLCA</name>
<dbReference type="Proteomes" id="UP000694888">
    <property type="component" value="Unplaced"/>
</dbReference>
<dbReference type="GeneID" id="101859650"/>
<feature type="signal peptide" evidence="2">
    <location>
        <begin position="1"/>
        <end position="22"/>
    </location>
</feature>
<evidence type="ECO:0000256" key="2">
    <source>
        <dbReference type="SAM" id="SignalP"/>
    </source>
</evidence>
<feature type="coiled-coil region" evidence="1">
    <location>
        <begin position="30"/>
        <end position="57"/>
    </location>
</feature>
<feature type="chain" id="PRO_5047474260" evidence="2">
    <location>
        <begin position="23"/>
        <end position="533"/>
    </location>
</feature>
<proteinExistence type="predicted"/>
<protein>
    <submittedName>
        <fullName evidence="4">Uncharacterized protein LOC101859650</fullName>
    </submittedName>
</protein>
<keyword evidence="1" id="KW-0175">Coiled coil</keyword>
<evidence type="ECO:0000313" key="4">
    <source>
        <dbReference type="RefSeq" id="XP_005101640.2"/>
    </source>
</evidence>
<evidence type="ECO:0000313" key="3">
    <source>
        <dbReference type="Proteomes" id="UP000694888"/>
    </source>
</evidence>
<organism evidence="3 4">
    <name type="scientific">Aplysia californica</name>
    <name type="common">California sea hare</name>
    <dbReference type="NCBI Taxonomy" id="6500"/>
    <lineage>
        <taxon>Eukaryota</taxon>
        <taxon>Metazoa</taxon>
        <taxon>Spiralia</taxon>
        <taxon>Lophotrochozoa</taxon>
        <taxon>Mollusca</taxon>
        <taxon>Gastropoda</taxon>
        <taxon>Heterobranchia</taxon>
        <taxon>Euthyneura</taxon>
        <taxon>Tectipleura</taxon>
        <taxon>Aplysiida</taxon>
        <taxon>Aplysioidea</taxon>
        <taxon>Aplysiidae</taxon>
        <taxon>Aplysia</taxon>
    </lineage>
</organism>
<evidence type="ECO:0000256" key="1">
    <source>
        <dbReference type="SAM" id="Coils"/>
    </source>
</evidence>
<reference evidence="4" key="1">
    <citation type="submission" date="2025-08" db="UniProtKB">
        <authorList>
            <consortium name="RefSeq"/>
        </authorList>
    </citation>
    <scope>IDENTIFICATION</scope>
</reference>
<keyword evidence="3" id="KW-1185">Reference proteome</keyword>
<accession>A0ABM0JUA3</accession>
<keyword evidence="2" id="KW-0732">Signal</keyword>
<dbReference type="RefSeq" id="XP_005101640.2">
    <property type="nucleotide sequence ID" value="XM_005101583.2"/>
</dbReference>
<gene>
    <name evidence="4" type="primary">LOC101859650</name>
</gene>